<evidence type="ECO:0000259" key="2">
    <source>
        <dbReference type="PROSITE" id="PS51053"/>
    </source>
</evidence>
<sequence>MTLVLSMNPFCEHDGDAPLPQYQPIWESERCSKSCVSSPTPPEGAAEGLAEEPHCRRAPDHVTMSRIAYFKRKYVEDEDPQLSFRSYCQSVAPALEERAHVLRLSLEKMRFIDDPEAFLRRSVLINNLLRRIRTEILMQSEWCLPTGSGPSPCLPSIPAQGPHSPQSLRPCFTPPGPYRKRFRLVRGDTPECIPACCCFYAAGRYLHLPFSVYDGVTHSAPHHSSSSSSSSPSASTSPRLFPLEDRDKEAELDSLTEGTSRSLDTKEPRTRQRDRTASWESKRGHSKAEDRQRERAGGEVSTSDAGGHSRWSADAMETAPQGPLAWSQVGHK</sequence>
<proteinExistence type="predicted"/>
<dbReference type="RefSeq" id="XP_028843515.1">
    <property type="nucleotide sequence ID" value="XM_028987682.1"/>
</dbReference>
<feature type="domain" description="SERTA" evidence="2">
    <location>
        <begin position="94"/>
        <end position="140"/>
    </location>
</feature>
<dbReference type="InterPro" id="IPR009263">
    <property type="entry name" value="SERTA_dom"/>
</dbReference>
<dbReference type="PANTHER" id="PTHR14272">
    <property type="entry name" value="SERTA DOMAIN-CONTAINING PROTEIN 4"/>
    <property type="match status" value="1"/>
</dbReference>
<dbReference type="Ensembl" id="ENSDCDT00010005980.1">
    <property type="protein sequence ID" value="ENSDCDP00010005780.1"/>
    <property type="gene ID" value="ENSDCDG00010002524.1"/>
</dbReference>
<dbReference type="AlphaFoldDB" id="A0AAY4ACH9"/>
<dbReference type="InterPro" id="IPR029708">
    <property type="entry name" value="SERTAD4"/>
</dbReference>
<reference evidence="3" key="2">
    <citation type="submission" date="2025-08" db="UniProtKB">
        <authorList>
            <consortium name="Ensembl"/>
        </authorList>
    </citation>
    <scope>IDENTIFICATION</scope>
</reference>
<feature type="compositionally biased region" description="Basic and acidic residues" evidence="1">
    <location>
        <begin position="242"/>
        <end position="251"/>
    </location>
</feature>
<dbReference type="GO" id="GO:0005634">
    <property type="term" value="C:nucleus"/>
    <property type="evidence" value="ECO:0007669"/>
    <property type="project" value="InterPro"/>
</dbReference>
<gene>
    <name evidence="3" type="primary">SERTAD4</name>
</gene>
<evidence type="ECO:0000313" key="4">
    <source>
        <dbReference type="Proteomes" id="UP000694580"/>
    </source>
</evidence>
<evidence type="ECO:0000256" key="1">
    <source>
        <dbReference type="SAM" id="MobiDB-lite"/>
    </source>
</evidence>
<dbReference type="PROSITE" id="PS51053">
    <property type="entry name" value="SERTA"/>
    <property type="match status" value="1"/>
</dbReference>
<protein>
    <recommendedName>
        <fullName evidence="2">SERTA domain-containing protein</fullName>
    </recommendedName>
</protein>
<accession>A0AAY4ACH9</accession>
<feature type="compositionally biased region" description="Basic and acidic residues" evidence="1">
    <location>
        <begin position="263"/>
        <end position="297"/>
    </location>
</feature>
<keyword evidence="4" id="KW-1185">Reference proteome</keyword>
<feature type="region of interest" description="Disordered" evidence="1">
    <location>
        <begin position="218"/>
        <end position="332"/>
    </location>
</feature>
<reference evidence="3" key="3">
    <citation type="submission" date="2025-09" db="UniProtKB">
        <authorList>
            <consortium name="Ensembl"/>
        </authorList>
    </citation>
    <scope>IDENTIFICATION</scope>
</reference>
<organism evidence="3 4">
    <name type="scientific">Denticeps clupeoides</name>
    <name type="common">denticle herring</name>
    <dbReference type="NCBI Taxonomy" id="299321"/>
    <lineage>
        <taxon>Eukaryota</taxon>
        <taxon>Metazoa</taxon>
        <taxon>Chordata</taxon>
        <taxon>Craniata</taxon>
        <taxon>Vertebrata</taxon>
        <taxon>Euteleostomi</taxon>
        <taxon>Actinopterygii</taxon>
        <taxon>Neopterygii</taxon>
        <taxon>Teleostei</taxon>
        <taxon>Clupei</taxon>
        <taxon>Clupeiformes</taxon>
        <taxon>Denticipitoidei</taxon>
        <taxon>Denticipitidae</taxon>
        <taxon>Denticeps</taxon>
    </lineage>
</organism>
<feature type="compositionally biased region" description="Low complexity" evidence="1">
    <location>
        <begin position="218"/>
        <end position="238"/>
    </location>
</feature>
<evidence type="ECO:0000313" key="3">
    <source>
        <dbReference type="Ensembl" id="ENSDCDP00010005780.1"/>
    </source>
</evidence>
<dbReference type="GeneTree" id="ENSGT00530000063876"/>
<dbReference type="PANTHER" id="PTHR14272:SF4">
    <property type="entry name" value="SERTA DOMAIN-CONTAINING PROTEIN 4"/>
    <property type="match status" value="1"/>
</dbReference>
<dbReference type="GeneID" id="114794857"/>
<dbReference type="Pfam" id="PF06031">
    <property type="entry name" value="SERTA"/>
    <property type="match status" value="1"/>
</dbReference>
<dbReference type="Proteomes" id="UP000694580">
    <property type="component" value="Chromosome 1"/>
</dbReference>
<reference evidence="3 4" key="1">
    <citation type="submission" date="2020-06" db="EMBL/GenBank/DDBJ databases">
        <authorList>
            <consortium name="Wellcome Sanger Institute Data Sharing"/>
        </authorList>
    </citation>
    <scope>NUCLEOTIDE SEQUENCE [LARGE SCALE GENOMIC DNA]</scope>
</reference>
<name>A0AAY4ACH9_9TELE</name>